<evidence type="ECO:0000313" key="1">
    <source>
        <dbReference type="EMBL" id="OMJ77680.1"/>
    </source>
</evidence>
<name>A0A1R2BLT3_9CILI</name>
<organism evidence="1 2">
    <name type="scientific">Stentor coeruleus</name>
    <dbReference type="NCBI Taxonomy" id="5963"/>
    <lineage>
        <taxon>Eukaryota</taxon>
        <taxon>Sar</taxon>
        <taxon>Alveolata</taxon>
        <taxon>Ciliophora</taxon>
        <taxon>Postciliodesmatophora</taxon>
        <taxon>Heterotrichea</taxon>
        <taxon>Heterotrichida</taxon>
        <taxon>Stentoridae</taxon>
        <taxon>Stentor</taxon>
    </lineage>
</organism>
<dbReference type="Proteomes" id="UP000187209">
    <property type="component" value="Unassembled WGS sequence"/>
</dbReference>
<evidence type="ECO:0000313" key="2">
    <source>
        <dbReference type="Proteomes" id="UP000187209"/>
    </source>
</evidence>
<keyword evidence="2" id="KW-1185">Reference proteome</keyword>
<protein>
    <submittedName>
        <fullName evidence="1">Uncharacterized protein</fullName>
    </submittedName>
</protein>
<proteinExistence type="predicted"/>
<comment type="caution">
    <text evidence="1">The sequence shown here is derived from an EMBL/GenBank/DDBJ whole genome shotgun (WGS) entry which is preliminary data.</text>
</comment>
<reference evidence="1 2" key="1">
    <citation type="submission" date="2016-11" db="EMBL/GenBank/DDBJ databases">
        <title>The macronuclear genome of Stentor coeruleus: a giant cell with tiny introns.</title>
        <authorList>
            <person name="Slabodnick M."/>
            <person name="Ruby J.G."/>
            <person name="Reiff S.B."/>
            <person name="Swart E.C."/>
            <person name="Gosai S."/>
            <person name="Prabakaran S."/>
            <person name="Witkowska E."/>
            <person name="Larue G.E."/>
            <person name="Fisher S."/>
            <person name="Freeman R.M."/>
            <person name="Gunawardena J."/>
            <person name="Chu W."/>
            <person name="Stover N.A."/>
            <person name="Gregory B.D."/>
            <person name="Nowacki M."/>
            <person name="Derisi J."/>
            <person name="Roy S.W."/>
            <person name="Marshall W.F."/>
            <person name="Sood P."/>
        </authorList>
    </citation>
    <scope>NUCLEOTIDE SEQUENCE [LARGE SCALE GENOMIC DNA]</scope>
    <source>
        <strain evidence="1">WM001</strain>
    </source>
</reference>
<dbReference type="AlphaFoldDB" id="A0A1R2BLT3"/>
<accession>A0A1R2BLT3</accession>
<sequence>MDFTPFTPARSALGDISNQKLFRSAVKTPFPSIKEEIEKVYGFAIAPEMPEIEIYPVNYSKSPLSSLKLEPLEEKSFPIELEDFSDPGFSDTEKEIEKYLNQGVILDNIN</sequence>
<gene>
    <name evidence="1" type="ORF">SteCoe_22674</name>
</gene>
<dbReference type="EMBL" id="MPUH01000562">
    <property type="protein sequence ID" value="OMJ77680.1"/>
    <property type="molecule type" value="Genomic_DNA"/>
</dbReference>